<reference evidence="2 3" key="1">
    <citation type="submission" date="2019-02" db="EMBL/GenBank/DDBJ databases">
        <title>Emended description of the genus Rhodopseudomonas and description of Rhodopseudomonas albus sp. nov., a non-phototrophic, heavy-metal-tolerant bacterium isolated from garden soil.</title>
        <authorList>
            <person name="Bao Z."/>
            <person name="Cao W.W."/>
            <person name="Sato Y."/>
            <person name="Nishizawa T."/>
            <person name="Zhao J."/>
            <person name="Guo Y."/>
            <person name="Ohta H."/>
        </authorList>
    </citation>
    <scope>NUCLEOTIDE SEQUENCE [LARGE SCALE GENOMIC DNA]</scope>
    <source>
        <strain evidence="2 3">SK50-23</strain>
    </source>
</reference>
<dbReference type="Proteomes" id="UP000682843">
    <property type="component" value="Chromosome"/>
</dbReference>
<dbReference type="EMBL" id="CP036498">
    <property type="protein sequence ID" value="QUS42218.1"/>
    <property type="molecule type" value="Genomic_DNA"/>
</dbReference>
<feature type="domain" description="Exonuclease" evidence="1">
    <location>
        <begin position="45"/>
        <end position="211"/>
    </location>
</feature>
<keyword evidence="2" id="KW-0540">Nuclease</keyword>
<dbReference type="SMART" id="SM00479">
    <property type="entry name" value="EXOIII"/>
    <property type="match status" value="1"/>
</dbReference>
<evidence type="ECO:0000313" key="2">
    <source>
        <dbReference type="EMBL" id="QUS42218.1"/>
    </source>
</evidence>
<dbReference type="Gene3D" id="3.30.420.10">
    <property type="entry name" value="Ribonuclease H-like superfamily/Ribonuclease H"/>
    <property type="match status" value="1"/>
</dbReference>
<protein>
    <submittedName>
        <fullName evidence="2">3'-5' exonuclease</fullName>
    </submittedName>
</protein>
<accession>A0ABX8AEN0</accession>
<sequence length="302" mass="33107">MNLETHRSGLDRVARVLESTGEYRILRRLLPFAAFAEPDGAPVTRAVYLDVETTGLDPAVDEIIEIAMVPFDCSADGRIFAVHESFDRLRDPGRPIPPAVAALTGIDDAAVAGLSIDPAEIESFLGDAGLVIAHNASFDRPFAERFCGAFARLPWACSWREVPWVAEGFAEGAKLGQLLAAAGLFHDGHRAVNDCRAGLELLSRTLPRSGRTGLGLLLDSARATRWRVRAVGAPFEMRECLKRRGYRWDPGAVGRAKAWSVDIGDNELEGERAYLRSEVYGRDGAPVDVRRMDAVDRYSDRC</sequence>
<proteinExistence type="predicted"/>
<evidence type="ECO:0000259" key="1">
    <source>
        <dbReference type="SMART" id="SM00479"/>
    </source>
</evidence>
<dbReference type="NCBIfam" id="NF006615">
    <property type="entry name" value="PRK09182.1"/>
    <property type="match status" value="1"/>
</dbReference>
<dbReference type="CDD" id="cd06127">
    <property type="entry name" value="DEDDh"/>
    <property type="match status" value="1"/>
</dbReference>
<gene>
    <name evidence="2" type="ORF">RPMA_02320</name>
</gene>
<dbReference type="Pfam" id="PF00929">
    <property type="entry name" value="RNase_T"/>
    <property type="match status" value="1"/>
</dbReference>
<name>A0ABX8AEN0_9BRAD</name>
<dbReference type="PANTHER" id="PTHR30231:SF37">
    <property type="entry name" value="EXODEOXYRIBONUCLEASE 10"/>
    <property type="match status" value="1"/>
</dbReference>
<dbReference type="PANTHER" id="PTHR30231">
    <property type="entry name" value="DNA POLYMERASE III SUBUNIT EPSILON"/>
    <property type="match status" value="1"/>
</dbReference>
<dbReference type="GO" id="GO:0004527">
    <property type="term" value="F:exonuclease activity"/>
    <property type="evidence" value="ECO:0007669"/>
    <property type="project" value="UniProtKB-KW"/>
</dbReference>
<evidence type="ECO:0000313" key="3">
    <source>
        <dbReference type="Proteomes" id="UP000682843"/>
    </source>
</evidence>
<keyword evidence="2" id="KW-0269">Exonuclease</keyword>
<keyword evidence="2" id="KW-0378">Hydrolase</keyword>
<dbReference type="InterPro" id="IPR013520">
    <property type="entry name" value="Ribonucl_H"/>
</dbReference>
<organism evidence="2 3">
    <name type="scientific">Tardiphaga alba</name>
    <dbReference type="NCBI Taxonomy" id="340268"/>
    <lineage>
        <taxon>Bacteria</taxon>
        <taxon>Pseudomonadati</taxon>
        <taxon>Pseudomonadota</taxon>
        <taxon>Alphaproteobacteria</taxon>
        <taxon>Hyphomicrobiales</taxon>
        <taxon>Nitrobacteraceae</taxon>
        <taxon>Tardiphaga</taxon>
    </lineage>
</organism>
<dbReference type="InterPro" id="IPR012337">
    <property type="entry name" value="RNaseH-like_sf"/>
</dbReference>
<keyword evidence="3" id="KW-1185">Reference proteome</keyword>
<dbReference type="SUPFAM" id="SSF53098">
    <property type="entry name" value="Ribonuclease H-like"/>
    <property type="match status" value="1"/>
</dbReference>
<dbReference type="InterPro" id="IPR036397">
    <property type="entry name" value="RNaseH_sf"/>
</dbReference>